<keyword evidence="1" id="KW-1133">Transmembrane helix</keyword>
<protein>
    <submittedName>
        <fullName evidence="2">Uncharacterized protein</fullName>
    </submittedName>
</protein>
<dbReference type="EMBL" id="BLZR01000001">
    <property type="protein sequence ID" value="GFP76639.1"/>
    <property type="molecule type" value="Genomic_DNA"/>
</dbReference>
<reference evidence="2 3" key="1">
    <citation type="submission" date="2020-07" db="EMBL/GenBank/DDBJ databases">
        <title>A new beta-1,3-glucan-decomposing anaerobic bacterium isolated from anoxic soil subjected to biological soil disinfestation.</title>
        <authorList>
            <person name="Ueki A."/>
            <person name="Tonouchi A."/>
        </authorList>
    </citation>
    <scope>NUCLEOTIDE SEQUENCE [LARGE SCALE GENOMIC DNA]</scope>
    <source>
        <strain evidence="2 3">TW1</strain>
    </source>
</reference>
<accession>A0A6V8SHF3</accession>
<keyword evidence="3" id="KW-1185">Reference proteome</keyword>
<feature type="transmembrane region" description="Helical" evidence="1">
    <location>
        <begin position="6"/>
        <end position="24"/>
    </location>
</feature>
<dbReference type="Proteomes" id="UP000580568">
    <property type="component" value="Unassembled WGS sequence"/>
</dbReference>
<keyword evidence="1" id="KW-0472">Membrane</keyword>
<proteinExistence type="predicted"/>
<name>A0A6V8SHF3_9CLOT</name>
<dbReference type="AlphaFoldDB" id="A0A6V8SHF3"/>
<evidence type="ECO:0000313" key="2">
    <source>
        <dbReference type="EMBL" id="GFP76639.1"/>
    </source>
</evidence>
<comment type="caution">
    <text evidence="2">The sequence shown here is derived from an EMBL/GenBank/DDBJ whole genome shotgun (WGS) entry which is preliminary data.</text>
</comment>
<gene>
    <name evidence="2" type="ORF">bsdtw1_02742</name>
</gene>
<organism evidence="2 3">
    <name type="scientific">Clostridium fungisolvens</name>
    <dbReference type="NCBI Taxonomy" id="1604897"/>
    <lineage>
        <taxon>Bacteria</taxon>
        <taxon>Bacillati</taxon>
        <taxon>Bacillota</taxon>
        <taxon>Clostridia</taxon>
        <taxon>Eubacteriales</taxon>
        <taxon>Clostridiaceae</taxon>
        <taxon>Clostridium</taxon>
    </lineage>
</organism>
<evidence type="ECO:0000313" key="3">
    <source>
        <dbReference type="Proteomes" id="UP000580568"/>
    </source>
</evidence>
<keyword evidence="1" id="KW-0812">Transmembrane</keyword>
<evidence type="ECO:0000256" key="1">
    <source>
        <dbReference type="SAM" id="Phobius"/>
    </source>
</evidence>
<sequence>MNRSLLIPLILGIIIIFHVIRLTIRSSTHHFSCSECGENFQVSFFNYTFTAHSLDGKCSVKCPKCGKTNMLKPLKGKK</sequence>